<dbReference type="RefSeq" id="WP_012469349.1">
    <property type="nucleotide sequence ID" value="NC_010814.1"/>
</dbReference>
<accession>B3E7L9</accession>
<dbReference type="GO" id="GO:0015627">
    <property type="term" value="C:type II protein secretion system complex"/>
    <property type="evidence" value="ECO:0007669"/>
    <property type="project" value="InterPro"/>
</dbReference>
<dbReference type="InterPro" id="IPR011850">
    <property type="entry name" value="T2SS_GspF"/>
</dbReference>
<evidence type="ECO:0000256" key="1">
    <source>
        <dbReference type="ARBA" id="ARBA00004429"/>
    </source>
</evidence>
<dbReference type="Pfam" id="PF00482">
    <property type="entry name" value="T2SSF"/>
    <property type="match status" value="2"/>
</dbReference>
<dbReference type="NCBIfam" id="TIGR02120">
    <property type="entry name" value="GspF"/>
    <property type="match status" value="1"/>
</dbReference>
<organism evidence="10 11">
    <name type="scientific">Trichlorobacter lovleyi (strain ATCC BAA-1151 / DSM 17278 / SZ)</name>
    <name type="common">Geobacter lovleyi</name>
    <dbReference type="NCBI Taxonomy" id="398767"/>
    <lineage>
        <taxon>Bacteria</taxon>
        <taxon>Pseudomonadati</taxon>
        <taxon>Thermodesulfobacteriota</taxon>
        <taxon>Desulfuromonadia</taxon>
        <taxon>Geobacterales</taxon>
        <taxon>Geobacteraceae</taxon>
        <taxon>Trichlorobacter</taxon>
    </lineage>
</organism>
<keyword evidence="7 8" id="KW-0472">Membrane</keyword>
<dbReference type="Gene3D" id="1.20.81.30">
    <property type="entry name" value="Type II secretion system (T2SS), domain F"/>
    <property type="match status" value="2"/>
</dbReference>
<name>B3E7L9_TRIL1</name>
<keyword evidence="6 8" id="KW-1133">Transmembrane helix</keyword>
<dbReference type="PRINTS" id="PR00812">
    <property type="entry name" value="BCTERIALGSPF"/>
</dbReference>
<evidence type="ECO:0000256" key="5">
    <source>
        <dbReference type="ARBA" id="ARBA00022692"/>
    </source>
</evidence>
<sequence>MSTFQYNGFSSDGRETKGVLEADSLRAAREELRHRGVLPTTLTEQDTKAPAGILGLGRKAVSVASLALFTRRLSTLTAAAVPIHEALEALHRQEKTGELRSILSRLRSRLAEGSPLARAMSSEPKVFGESYIAMVAAGEAGGALDKVLQRLADFLERQEEMRRSVSTALAYPGLMAVVGSGVMLFLLTFVVPKITGIFADTKATLPFLTVALLTVSNLVRSGWWLLLLLTVAALLTYRRLSLKESFLQRRDRFLVSLPLVGGLLQTLALARFSRVLGLLLGSGVPLLHSLEITSEAVVNRAYRAVLHEAGRSLAEGGSLSATLERSELFPPVLTHLIAVGERSGALVDSLETAGSSFEREFEAATGRFMALLEPLLVLAMGLMVGLVVIAVLLPIFQLNELVK</sequence>
<feature type="transmembrane region" description="Helical" evidence="8">
    <location>
        <begin position="375"/>
        <end position="396"/>
    </location>
</feature>
<reference evidence="10 11" key="1">
    <citation type="submission" date="2008-05" db="EMBL/GenBank/DDBJ databases">
        <title>Complete sequence of chromosome of Geobacter lovleyi SZ.</title>
        <authorList>
            <consortium name="US DOE Joint Genome Institute"/>
            <person name="Lucas S."/>
            <person name="Copeland A."/>
            <person name="Lapidus A."/>
            <person name="Glavina del Rio T."/>
            <person name="Dalin E."/>
            <person name="Tice H."/>
            <person name="Bruce D."/>
            <person name="Goodwin L."/>
            <person name="Pitluck S."/>
            <person name="Chertkov O."/>
            <person name="Meincke L."/>
            <person name="Brettin T."/>
            <person name="Detter J.C."/>
            <person name="Han C."/>
            <person name="Tapia R."/>
            <person name="Kuske C.R."/>
            <person name="Schmutz J."/>
            <person name="Larimer F."/>
            <person name="Land M."/>
            <person name="Hauser L."/>
            <person name="Kyrpides N."/>
            <person name="Mikhailova N."/>
            <person name="Sung Y."/>
            <person name="Fletcher K.E."/>
            <person name="Ritalahti K.M."/>
            <person name="Loeffler F.E."/>
            <person name="Richardson P."/>
        </authorList>
    </citation>
    <scope>NUCLEOTIDE SEQUENCE [LARGE SCALE GENOMIC DNA]</scope>
    <source>
        <strain evidence="11">ATCC BAA-1151 / DSM 17278 / SZ</strain>
    </source>
</reference>
<evidence type="ECO:0000259" key="9">
    <source>
        <dbReference type="Pfam" id="PF00482"/>
    </source>
</evidence>
<dbReference type="GO" id="GO:0015628">
    <property type="term" value="P:protein secretion by the type II secretion system"/>
    <property type="evidence" value="ECO:0007669"/>
    <property type="project" value="InterPro"/>
</dbReference>
<dbReference type="eggNOG" id="COG1459">
    <property type="taxonomic scope" value="Bacteria"/>
</dbReference>
<proteinExistence type="inferred from homology"/>
<evidence type="ECO:0000313" key="11">
    <source>
        <dbReference type="Proteomes" id="UP000002420"/>
    </source>
</evidence>
<evidence type="ECO:0000313" key="10">
    <source>
        <dbReference type="EMBL" id="ACD95001.1"/>
    </source>
</evidence>
<dbReference type="KEGG" id="glo:Glov_1279"/>
<dbReference type="InterPro" id="IPR018076">
    <property type="entry name" value="T2SS_GspF_dom"/>
</dbReference>
<feature type="transmembrane region" description="Helical" evidence="8">
    <location>
        <begin position="168"/>
        <end position="191"/>
    </location>
</feature>
<dbReference type="Proteomes" id="UP000002420">
    <property type="component" value="Chromosome"/>
</dbReference>
<evidence type="ECO:0000256" key="2">
    <source>
        <dbReference type="ARBA" id="ARBA00005745"/>
    </source>
</evidence>
<comment type="similarity">
    <text evidence="2">Belongs to the GSP F family.</text>
</comment>
<evidence type="ECO:0000256" key="4">
    <source>
        <dbReference type="ARBA" id="ARBA00022519"/>
    </source>
</evidence>
<comment type="subcellular location">
    <subcellularLocation>
        <location evidence="1">Cell inner membrane</location>
        <topology evidence="1">Multi-pass membrane protein</topology>
    </subcellularLocation>
</comment>
<dbReference type="PANTHER" id="PTHR30012">
    <property type="entry name" value="GENERAL SECRETION PATHWAY PROTEIN"/>
    <property type="match status" value="1"/>
</dbReference>
<keyword evidence="11" id="KW-1185">Reference proteome</keyword>
<dbReference type="PANTHER" id="PTHR30012:SF0">
    <property type="entry name" value="TYPE II SECRETION SYSTEM PROTEIN F-RELATED"/>
    <property type="match status" value="1"/>
</dbReference>
<dbReference type="OrthoDB" id="9805682at2"/>
<dbReference type="HOGENOM" id="CLU_035032_2_1_7"/>
<keyword evidence="5 8" id="KW-0812">Transmembrane</keyword>
<feature type="domain" description="Type II secretion system protein GspF" evidence="9">
    <location>
        <begin position="69"/>
        <end position="192"/>
    </location>
</feature>
<keyword evidence="4" id="KW-0997">Cell inner membrane</keyword>
<evidence type="ECO:0000256" key="8">
    <source>
        <dbReference type="SAM" id="Phobius"/>
    </source>
</evidence>
<evidence type="ECO:0000256" key="7">
    <source>
        <dbReference type="ARBA" id="ARBA00023136"/>
    </source>
</evidence>
<dbReference type="InterPro" id="IPR003004">
    <property type="entry name" value="GspF/PilC"/>
</dbReference>
<dbReference type="AlphaFoldDB" id="B3E7L9"/>
<dbReference type="STRING" id="398767.Glov_1279"/>
<gene>
    <name evidence="10" type="ordered locus">Glov_1279</name>
</gene>
<feature type="transmembrane region" description="Helical" evidence="8">
    <location>
        <begin position="252"/>
        <end position="272"/>
    </location>
</feature>
<keyword evidence="3" id="KW-1003">Cell membrane</keyword>
<dbReference type="GO" id="GO:0005886">
    <property type="term" value="C:plasma membrane"/>
    <property type="evidence" value="ECO:0007669"/>
    <property type="project" value="UniProtKB-SubCell"/>
</dbReference>
<dbReference type="FunFam" id="1.20.81.30:FF:000001">
    <property type="entry name" value="Type II secretion system protein F"/>
    <property type="match status" value="1"/>
</dbReference>
<feature type="domain" description="Type II secretion system protein GspF" evidence="9">
    <location>
        <begin position="272"/>
        <end position="394"/>
    </location>
</feature>
<evidence type="ECO:0000256" key="6">
    <source>
        <dbReference type="ARBA" id="ARBA00022989"/>
    </source>
</evidence>
<evidence type="ECO:0000256" key="3">
    <source>
        <dbReference type="ARBA" id="ARBA00022475"/>
    </source>
</evidence>
<dbReference type="EMBL" id="CP001089">
    <property type="protein sequence ID" value="ACD95001.1"/>
    <property type="molecule type" value="Genomic_DNA"/>
</dbReference>
<protein>
    <submittedName>
        <fullName evidence="10">General secretion pathway protein F</fullName>
    </submittedName>
</protein>
<dbReference type="InterPro" id="IPR042094">
    <property type="entry name" value="T2SS_GspF_sf"/>
</dbReference>